<organism evidence="2 5">
    <name type="scientific">Desulfosarcina ovata subsp. sediminis</name>
    <dbReference type="NCBI Taxonomy" id="885957"/>
    <lineage>
        <taxon>Bacteria</taxon>
        <taxon>Pseudomonadati</taxon>
        <taxon>Thermodesulfobacteriota</taxon>
        <taxon>Desulfobacteria</taxon>
        <taxon>Desulfobacterales</taxon>
        <taxon>Desulfosarcinaceae</taxon>
        <taxon>Desulfosarcina</taxon>
    </lineage>
</organism>
<dbReference type="SMART" id="SM01321">
    <property type="entry name" value="Y1_Tnp"/>
    <property type="match status" value="1"/>
</dbReference>
<dbReference type="Pfam" id="PF01797">
    <property type="entry name" value="Y1_Tnp"/>
    <property type="match status" value="1"/>
</dbReference>
<evidence type="ECO:0000259" key="1">
    <source>
        <dbReference type="SMART" id="SM01321"/>
    </source>
</evidence>
<dbReference type="GO" id="GO:0003677">
    <property type="term" value="F:DNA binding"/>
    <property type="evidence" value="ECO:0007669"/>
    <property type="project" value="InterPro"/>
</dbReference>
<accession>A0A5K7ZRG6</accession>
<dbReference type="KEGG" id="dov:DSCO28_21190"/>
<evidence type="ECO:0000313" key="2">
    <source>
        <dbReference type="EMBL" id="BBO81553.1"/>
    </source>
</evidence>
<evidence type="ECO:0000313" key="4">
    <source>
        <dbReference type="EMBL" id="BBO86153.1"/>
    </source>
</evidence>
<dbReference type="PANTHER" id="PTHR34322:SF2">
    <property type="entry name" value="TRANSPOSASE IS200-LIKE DOMAIN-CONTAINING PROTEIN"/>
    <property type="match status" value="1"/>
</dbReference>
<dbReference type="KEGG" id="dov:DSCO28_67190"/>
<evidence type="ECO:0000313" key="5">
    <source>
        <dbReference type="Proteomes" id="UP000425960"/>
    </source>
</evidence>
<dbReference type="Gene3D" id="3.30.70.1290">
    <property type="entry name" value="Transposase IS200-like"/>
    <property type="match status" value="1"/>
</dbReference>
<name>A0A5K7ZRG6_9BACT</name>
<evidence type="ECO:0000313" key="3">
    <source>
        <dbReference type="EMBL" id="BBO81574.1"/>
    </source>
</evidence>
<dbReference type="EMBL" id="AP021876">
    <property type="protein sequence ID" value="BBO81574.1"/>
    <property type="molecule type" value="Genomic_DNA"/>
</dbReference>
<dbReference type="Proteomes" id="UP000425960">
    <property type="component" value="Chromosome"/>
</dbReference>
<dbReference type="InterPro" id="IPR002686">
    <property type="entry name" value="Transposase_17"/>
</dbReference>
<dbReference type="PANTHER" id="PTHR34322">
    <property type="entry name" value="TRANSPOSASE, Y1_TNP DOMAIN-CONTAINING"/>
    <property type="match status" value="1"/>
</dbReference>
<dbReference type="GO" id="GO:0004803">
    <property type="term" value="F:transposase activity"/>
    <property type="evidence" value="ECO:0007669"/>
    <property type="project" value="InterPro"/>
</dbReference>
<gene>
    <name evidence="2" type="ORF">DSCO28_21190</name>
    <name evidence="3" type="ORF">DSCO28_21400</name>
    <name evidence="4" type="ORF">DSCO28_67190</name>
</gene>
<dbReference type="SUPFAM" id="SSF143422">
    <property type="entry name" value="Transposase IS200-like"/>
    <property type="match status" value="1"/>
</dbReference>
<sequence length="239" mass="28409">MLKYVKDRQRWLQWLFEAKKRYGLIILNYVVTSNHIHLLVYDDKSQGIIPKSMQLIAGRVGQEFNQRKKRRGSFWEDRYHATIVEDGDHLIRCIVYIDMNMVRAGAVDHPEQWQHGGYNEIQFPRRKCILIDYHALSRLAGFDDFQRFQKEHRQWIHAALEQKTSLSRDSKWTQSIAVGEKVFLADVKRKMQALSVGRRVRPTKDGFELKETVDPYNAHFDAEKCDIDANNTWFWNLNR</sequence>
<feature type="domain" description="Transposase IS200-like" evidence="1">
    <location>
        <begin position="3"/>
        <end position="100"/>
    </location>
</feature>
<dbReference type="EMBL" id="AP021876">
    <property type="protein sequence ID" value="BBO81553.1"/>
    <property type="molecule type" value="Genomic_DNA"/>
</dbReference>
<proteinExistence type="predicted"/>
<protein>
    <submittedName>
        <fullName evidence="2">Transposase</fullName>
    </submittedName>
</protein>
<dbReference type="AlphaFoldDB" id="A0A5K7ZRG6"/>
<dbReference type="EMBL" id="AP021876">
    <property type="protein sequence ID" value="BBO86153.1"/>
    <property type="molecule type" value="Genomic_DNA"/>
</dbReference>
<dbReference type="InterPro" id="IPR036515">
    <property type="entry name" value="Transposase_17_sf"/>
</dbReference>
<dbReference type="GO" id="GO:0006313">
    <property type="term" value="P:DNA transposition"/>
    <property type="evidence" value="ECO:0007669"/>
    <property type="project" value="InterPro"/>
</dbReference>
<dbReference type="KEGG" id="dov:DSCO28_21400"/>
<reference evidence="2 5" key="1">
    <citation type="submission" date="2019-11" db="EMBL/GenBank/DDBJ databases">
        <title>Comparative genomics of hydrocarbon-degrading Desulfosarcina strains.</title>
        <authorList>
            <person name="Watanabe M."/>
            <person name="Kojima H."/>
            <person name="Fukui M."/>
        </authorList>
    </citation>
    <scope>NUCLEOTIDE SEQUENCE [LARGE SCALE GENOMIC DNA]</scope>
    <source>
        <strain evidence="2 5">28bB2T</strain>
    </source>
</reference>